<name>A0A2G5DXG7_AQUCA</name>
<dbReference type="EMBL" id="KZ305031">
    <property type="protein sequence ID" value="PIA48198.1"/>
    <property type="molecule type" value="Genomic_DNA"/>
</dbReference>
<evidence type="ECO:0000313" key="1">
    <source>
        <dbReference type="EMBL" id="PIA48198.1"/>
    </source>
</evidence>
<accession>A0A2G5DXG7</accession>
<proteinExistence type="predicted"/>
<protein>
    <submittedName>
        <fullName evidence="1">Uncharacterized protein</fullName>
    </submittedName>
</protein>
<dbReference type="AlphaFoldDB" id="A0A2G5DXG7"/>
<reference evidence="1 2" key="1">
    <citation type="submission" date="2017-09" db="EMBL/GenBank/DDBJ databases">
        <title>WGS assembly of Aquilegia coerulea Goldsmith.</title>
        <authorList>
            <person name="Hodges S."/>
            <person name="Kramer E."/>
            <person name="Nordborg M."/>
            <person name="Tomkins J."/>
            <person name="Borevitz J."/>
            <person name="Derieg N."/>
            <person name="Yan J."/>
            <person name="Mihaltcheva S."/>
            <person name="Hayes R.D."/>
            <person name="Rokhsar D."/>
        </authorList>
    </citation>
    <scope>NUCLEOTIDE SEQUENCE [LARGE SCALE GENOMIC DNA]</scope>
    <source>
        <strain evidence="2">cv. Goldsmith</strain>
    </source>
</reference>
<dbReference type="Proteomes" id="UP000230069">
    <property type="component" value="Unassembled WGS sequence"/>
</dbReference>
<gene>
    <name evidence="1" type="ORF">AQUCO_01400642v1</name>
</gene>
<keyword evidence="2" id="KW-1185">Reference proteome</keyword>
<sequence length="101" mass="11397">MEMDMEPLSLRRRLLKKLSKSEFFCPPWKVGEIVFHPNSNTNLGIDIHVYLQLVDNVLVIIVKGCASSKRSSSKRRTTSLAITGTVIAKILKSVIKNEISR</sequence>
<evidence type="ECO:0000313" key="2">
    <source>
        <dbReference type="Proteomes" id="UP000230069"/>
    </source>
</evidence>
<dbReference type="InParanoid" id="A0A2G5DXG7"/>
<organism evidence="1 2">
    <name type="scientific">Aquilegia coerulea</name>
    <name type="common">Rocky mountain columbine</name>
    <dbReference type="NCBI Taxonomy" id="218851"/>
    <lineage>
        <taxon>Eukaryota</taxon>
        <taxon>Viridiplantae</taxon>
        <taxon>Streptophyta</taxon>
        <taxon>Embryophyta</taxon>
        <taxon>Tracheophyta</taxon>
        <taxon>Spermatophyta</taxon>
        <taxon>Magnoliopsida</taxon>
        <taxon>Ranunculales</taxon>
        <taxon>Ranunculaceae</taxon>
        <taxon>Thalictroideae</taxon>
        <taxon>Aquilegia</taxon>
    </lineage>
</organism>